<dbReference type="Proteomes" id="UP001221898">
    <property type="component" value="Unassembled WGS sequence"/>
</dbReference>
<reference evidence="2" key="1">
    <citation type="journal article" date="2023" name="Science">
        <title>Genome structures resolve the early diversification of teleost fishes.</title>
        <authorList>
            <person name="Parey E."/>
            <person name="Louis A."/>
            <person name="Montfort J."/>
            <person name="Bouchez O."/>
            <person name="Roques C."/>
            <person name="Iampietro C."/>
            <person name="Lluch J."/>
            <person name="Castinel A."/>
            <person name="Donnadieu C."/>
            <person name="Desvignes T."/>
            <person name="Floi Bucao C."/>
            <person name="Jouanno E."/>
            <person name="Wen M."/>
            <person name="Mejri S."/>
            <person name="Dirks R."/>
            <person name="Jansen H."/>
            <person name="Henkel C."/>
            <person name="Chen W.J."/>
            <person name="Zahm M."/>
            <person name="Cabau C."/>
            <person name="Klopp C."/>
            <person name="Thompson A.W."/>
            <person name="Robinson-Rechavi M."/>
            <person name="Braasch I."/>
            <person name="Lecointre G."/>
            <person name="Bobe J."/>
            <person name="Postlethwait J.H."/>
            <person name="Berthelot C."/>
            <person name="Roest Crollius H."/>
            <person name="Guiguen Y."/>
        </authorList>
    </citation>
    <scope>NUCLEOTIDE SEQUENCE</scope>
    <source>
        <strain evidence="2">NC1722</strain>
    </source>
</reference>
<organism evidence="2 3">
    <name type="scientific">Aldrovandia affinis</name>
    <dbReference type="NCBI Taxonomy" id="143900"/>
    <lineage>
        <taxon>Eukaryota</taxon>
        <taxon>Metazoa</taxon>
        <taxon>Chordata</taxon>
        <taxon>Craniata</taxon>
        <taxon>Vertebrata</taxon>
        <taxon>Euteleostomi</taxon>
        <taxon>Actinopterygii</taxon>
        <taxon>Neopterygii</taxon>
        <taxon>Teleostei</taxon>
        <taxon>Notacanthiformes</taxon>
        <taxon>Halosauridae</taxon>
        <taxon>Aldrovandia</taxon>
    </lineage>
</organism>
<accession>A0AAD7SDU6</accession>
<feature type="region of interest" description="Disordered" evidence="1">
    <location>
        <begin position="1"/>
        <end position="38"/>
    </location>
</feature>
<evidence type="ECO:0000313" key="3">
    <source>
        <dbReference type="Proteomes" id="UP001221898"/>
    </source>
</evidence>
<protein>
    <submittedName>
        <fullName evidence="2">Uncharacterized protein</fullName>
    </submittedName>
</protein>
<dbReference type="AlphaFoldDB" id="A0AAD7SDU6"/>
<sequence length="126" mass="13886">MKIREKPSPFHPKPQRAVCVRRSKNGSRPLESGPHHNGRVGVAPCTWLLRGPLPDARTPCQRPRAPGCLTRDTTASPRCAQIPSLCHCPLLEAHGTVLVDAIRRTAQPSDPTALVQLSLRPHRLYV</sequence>
<name>A0AAD7SDU6_9TELE</name>
<evidence type="ECO:0000313" key="2">
    <source>
        <dbReference type="EMBL" id="KAJ8400760.1"/>
    </source>
</evidence>
<evidence type="ECO:0000256" key="1">
    <source>
        <dbReference type="SAM" id="MobiDB-lite"/>
    </source>
</evidence>
<proteinExistence type="predicted"/>
<gene>
    <name evidence="2" type="ORF">AAFF_G00391140</name>
</gene>
<comment type="caution">
    <text evidence="2">The sequence shown here is derived from an EMBL/GenBank/DDBJ whole genome shotgun (WGS) entry which is preliminary data.</text>
</comment>
<dbReference type="EMBL" id="JAINUG010000074">
    <property type="protein sequence ID" value="KAJ8400760.1"/>
    <property type="molecule type" value="Genomic_DNA"/>
</dbReference>
<keyword evidence="3" id="KW-1185">Reference proteome</keyword>